<keyword evidence="8" id="KW-0521">NADP</keyword>
<keyword evidence="4 7" id="KW-0560">Oxidoreductase</keyword>
<dbReference type="InterPro" id="IPR008255">
    <property type="entry name" value="Pyr_nucl-diS_OxRdtase_2_AS"/>
</dbReference>
<organism evidence="10 11">
    <name type="scientific">Candidatus Syntrophocurvum alkaliphilum</name>
    <dbReference type="NCBI Taxonomy" id="2293317"/>
    <lineage>
        <taxon>Bacteria</taxon>
        <taxon>Bacillati</taxon>
        <taxon>Bacillota</taxon>
        <taxon>Clostridia</taxon>
        <taxon>Eubacteriales</taxon>
        <taxon>Syntrophomonadaceae</taxon>
        <taxon>Candidatus Syntrophocurvum</taxon>
    </lineage>
</organism>
<evidence type="ECO:0000313" key="10">
    <source>
        <dbReference type="EMBL" id="QGU00652.1"/>
    </source>
</evidence>
<evidence type="ECO:0000256" key="5">
    <source>
        <dbReference type="ARBA" id="ARBA00023157"/>
    </source>
</evidence>
<evidence type="ECO:0000313" key="11">
    <source>
        <dbReference type="Proteomes" id="UP000426444"/>
    </source>
</evidence>
<dbReference type="GO" id="GO:0019430">
    <property type="term" value="P:removal of superoxide radicals"/>
    <property type="evidence" value="ECO:0007669"/>
    <property type="project" value="UniProtKB-UniRule"/>
</dbReference>
<name>A0A6I6DDS8_9FIRM</name>
<keyword evidence="2 7" id="KW-0285">Flavoprotein</keyword>
<proteinExistence type="inferred from homology"/>
<evidence type="ECO:0000256" key="1">
    <source>
        <dbReference type="ARBA" id="ARBA00009333"/>
    </source>
</evidence>
<dbReference type="PRINTS" id="PR00368">
    <property type="entry name" value="FADPNR"/>
</dbReference>
<evidence type="ECO:0000256" key="7">
    <source>
        <dbReference type="RuleBase" id="RU003880"/>
    </source>
</evidence>
<dbReference type="EMBL" id="CP046457">
    <property type="protein sequence ID" value="QGU00652.1"/>
    <property type="molecule type" value="Genomic_DNA"/>
</dbReference>
<comment type="subunit">
    <text evidence="7">Homodimer.</text>
</comment>
<dbReference type="KEGG" id="salq:SYNTR_2058"/>
<evidence type="ECO:0000256" key="8">
    <source>
        <dbReference type="RuleBase" id="RU003881"/>
    </source>
</evidence>
<dbReference type="InterPro" id="IPR023753">
    <property type="entry name" value="FAD/NAD-binding_dom"/>
</dbReference>
<evidence type="ECO:0000256" key="4">
    <source>
        <dbReference type="ARBA" id="ARBA00023002"/>
    </source>
</evidence>
<dbReference type="GO" id="GO:0004791">
    <property type="term" value="F:thioredoxin-disulfide reductase (NADPH) activity"/>
    <property type="evidence" value="ECO:0007669"/>
    <property type="project" value="UniProtKB-UniRule"/>
</dbReference>
<feature type="domain" description="FAD/NAD(P)-binding" evidence="9">
    <location>
        <begin position="2"/>
        <end position="288"/>
    </location>
</feature>
<accession>A0A6I6DDS8</accession>
<dbReference type="SUPFAM" id="SSF51905">
    <property type="entry name" value="FAD/NAD(P)-binding domain"/>
    <property type="match status" value="1"/>
</dbReference>
<dbReference type="NCBIfam" id="TIGR01292">
    <property type="entry name" value="TRX_reduct"/>
    <property type="match status" value="1"/>
</dbReference>
<dbReference type="Pfam" id="PF07992">
    <property type="entry name" value="Pyr_redox_2"/>
    <property type="match status" value="1"/>
</dbReference>
<dbReference type="InterPro" id="IPR005982">
    <property type="entry name" value="Thioredox_Rdtase"/>
</dbReference>
<dbReference type="EC" id="1.8.1.9" evidence="7"/>
<comment type="catalytic activity">
    <reaction evidence="7">
        <text>[thioredoxin]-dithiol + NADP(+) = [thioredoxin]-disulfide + NADPH + H(+)</text>
        <dbReference type="Rhea" id="RHEA:20345"/>
        <dbReference type="Rhea" id="RHEA-COMP:10698"/>
        <dbReference type="Rhea" id="RHEA-COMP:10700"/>
        <dbReference type="ChEBI" id="CHEBI:15378"/>
        <dbReference type="ChEBI" id="CHEBI:29950"/>
        <dbReference type="ChEBI" id="CHEBI:50058"/>
        <dbReference type="ChEBI" id="CHEBI:57783"/>
        <dbReference type="ChEBI" id="CHEBI:58349"/>
        <dbReference type="EC" id="1.8.1.9"/>
    </reaction>
</comment>
<keyword evidence="5" id="KW-1015">Disulfide bond</keyword>
<dbReference type="RefSeq" id="WP_156204413.1">
    <property type="nucleotide sequence ID" value="NZ_CP046457.1"/>
</dbReference>
<evidence type="ECO:0000259" key="9">
    <source>
        <dbReference type="Pfam" id="PF07992"/>
    </source>
</evidence>
<comment type="cofactor">
    <cofactor evidence="8">
        <name>FAD</name>
        <dbReference type="ChEBI" id="CHEBI:57692"/>
    </cofactor>
    <text evidence="8">Binds 1 FAD per subunit.</text>
</comment>
<dbReference type="PRINTS" id="PR00469">
    <property type="entry name" value="PNDRDTASEII"/>
</dbReference>
<dbReference type="InterPro" id="IPR050097">
    <property type="entry name" value="Ferredoxin-NADP_redctase_2"/>
</dbReference>
<dbReference type="Gene3D" id="3.50.50.60">
    <property type="entry name" value="FAD/NAD(P)-binding domain"/>
    <property type="match status" value="2"/>
</dbReference>
<reference evidence="11" key="1">
    <citation type="journal article" date="2019" name="Microbiology">
        <title>Complete Genome Sequence of an Uncultured Bacterium of the Candidate Phylum Bipolaricaulota.</title>
        <authorList>
            <person name="Kadnikov V.V."/>
            <person name="Mardanov A.V."/>
            <person name="Beletsky A.V."/>
            <person name="Frank Y.A."/>
            <person name="Karnachuk O.V."/>
            <person name="Ravin N.V."/>
        </authorList>
    </citation>
    <scope>NUCLEOTIDE SEQUENCE [LARGE SCALE GENOMIC DNA]</scope>
</reference>
<evidence type="ECO:0000256" key="2">
    <source>
        <dbReference type="ARBA" id="ARBA00022630"/>
    </source>
</evidence>
<dbReference type="Proteomes" id="UP000426444">
    <property type="component" value="Chromosome"/>
</dbReference>
<protein>
    <recommendedName>
        <fullName evidence="7">Thioredoxin reductase</fullName>
        <ecNumber evidence="7">1.8.1.9</ecNumber>
    </recommendedName>
</protein>
<dbReference type="PANTHER" id="PTHR48105">
    <property type="entry name" value="THIOREDOXIN REDUCTASE 1-RELATED-RELATED"/>
    <property type="match status" value="1"/>
</dbReference>
<gene>
    <name evidence="10" type="ORF">SYNTR_2058</name>
</gene>
<dbReference type="OrthoDB" id="9806179at2"/>
<keyword evidence="3 7" id="KW-0274">FAD</keyword>
<evidence type="ECO:0000256" key="3">
    <source>
        <dbReference type="ARBA" id="ARBA00022827"/>
    </source>
</evidence>
<keyword evidence="11" id="KW-1185">Reference proteome</keyword>
<dbReference type="InterPro" id="IPR036188">
    <property type="entry name" value="FAD/NAD-bd_sf"/>
</dbReference>
<dbReference type="PROSITE" id="PS00573">
    <property type="entry name" value="PYRIDINE_REDOX_2"/>
    <property type="match status" value="1"/>
</dbReference>
<keyword evidence="6 7" id="KW-0676">Redox-active center</keyword>
<dbReference type="AlphaFoldDB" id="A0A6I6DDS8"/>
<dbReference type="GO" id="GO:0005737">
    <property type="term" value="C:cytoplasm"/>
    <property type="evidence" value="ECO:0007669"/>
    <property type="project" value="InterPro"/>
</dbReference>
<comment type="similarity">
    <text evidence="1 7">Belongs to the class-II pyridine nucleotide-disulfide oxidoreductase family.</text>
</comment>
<sequence>MYDVIIIGSGPAGLTAGLYTGRAKLKTLIFESAIIGGNAVITDQIDNYPGFPFGITGADLIENFRKQTERFDVEFSMDEVIAIEDEGEHKKIITDSGEYLAKAIIIATGAKRKELEVKGEKDFLGRGVSYCATCDGAFFQNYPVAVVGGGDSAVKEALYLADIASKVYLIHRREQFRANQTSLDKMFEHENIELKLNKVVRSIEGDSIMRRLVIEDTNTSEQERLDVEGLFVSIGLVANSFFIEDMLETREGYILTDENMQTSIQGIYAAGDIRYKTVKQVATAVGDGAHAGMAVTEYLKE</sequence>
<evidence type="ECO:0000256" key="6">
    <source>
        <dbReference type="ARBA" id="ARBA00023284"/>
    </source>
</evidence>